<accession>A0AC60PNK0</accession>
<evidence type="ECO:0000313" key="2">
    <source>
        <dbReference type="Proteomes" id="UP000805193"/>
    </source>
</evidence>
<dbReference type="EMBL" id="JABSTQ010010288">
    <property type="protein sequence ID" value="KAG0421984.1"/>
    <property type="molecule type" value="Genomic_DNA"/>
</dbReference>
<evidence type="ECO:0000313" key="1">
    <source>
        <dbReference type="EMBL" id="KAG0421984.1"/>
    </source>
</evidence>
<comment type="caution">
    <text evidence="1">The sequence shown here is derived from an EMBL/GenBank/DDBJ whole genome shotgun (WGS) entry which is preliminary data.</text>
</comment>
<keyword evidence="2" id="KW-1185">Reference proteome</keyword>
<proteinExistence type="predicted"/>
<reference evidence="1 2" key="1">
    <citation type="journal article" date="2020" name="Cell">
        <title>Large-Scale Comparative Analyses of Tick Genomes Elucidate Their Genetic Diversity and Vector Capacities.</title>
        <authorList>
            <consortium name="Tick Genome and Microbiome Consortium (TIGMIC)"/>
            <person name="Jia N."/>
            <person name="Wang J."/>
            <person name="Shi W."/>
            <person name="Du L."/>
            <person name="Sun Y."/>
            <person name="Zhan W."/>
            <person name="Jiang J.F."/>
            <person name="Wang Q."/>
            <person name="Zhang B."/>
            <person name="Ji P."/>
            <person name="Bell-Sakyi L."/>
            <person name="Cui X.M."/>
            <person name="Yuan T.T."/>
            <person name="Jiang B.G."/>
            <person name="Yang W.F."/>
            <person name="Lam T.T."/>
            <person name="Chang Q.C."/>
            <person name="Ding S.J."/>
            <person name="Wang X.J."/>
            <person name="Zhu J.G."/>
            <person name="Ruan X.D."/>
            <person name="Zhao L."/>
            <person name="Wei J.T."/>
            <person name="Ye R.Z."/>
            <person name="Que T.C."/>
            <person name="Du C.H."/>
            <person name="Zhou Y.H."/>
            <person name="Cheng J.X."/>
            <person name="Dai P.F."/>
            <person name="Guo W.B."/>
            <person name="Han X.H."/>
            <person name="Huang E.J."/>
            <person name="Li L.F."/>
            <person name="Wei W."/>
            <person name="Gao Y.C."/>
            <person name="Liu J.Z."/>
            <person name="Shao H.Z."/>
            <person name="Wang X."/>
            <person name="Wang C.C."/>
            <person name="Yang T.C."/>
            <person name="Huo Q.B."/>
            <person name="Li W."/>
            <person name="Chen H.Y."/>
            <person name="Chen S.E."/>
            <person name="Zhou L.G."/>
            <person name="Ni X.B."/>
            <person name="Tian J.H."/>
            <person name="Sheng Y."/>
            <person name="Liu T."/>
            <person name="Pan Y.S."/>
            <person name="Xia L.Y."/>
            <person name="Li J."/>
            <person name="Zhao F."/>
            <person name="Cao W.C."/>
        </authorList>
    </citation>
    <scope>NUCLEOTIDE SEQUENCE [LARGE SCALE GENOMIC DNA]</scope>
    <source>
        <strain evidence="1">Iper-2018</strain>
    </source>
</reference>
<dbReference type="Proteomes" id="UP000805193">
    <property type="component" value="Unassembled WGS sequence"/>
</dbReference>
<sequence length="207" mass="23371">MGIKHKAKNNRRRGGAGIPEIDAAKETAKRQKQAKAARLSAEGPSSTAVCRRQVAAGLQLDSGEDEISLMGHMNFMKKQMRRTIVDEGKVKLSMDRTFVARRAFIDQERRLVNAVLDDYPALATEAEVRNEFFRLTKVQAKEAIEAMVKNYGDKIIALAAAKRRLELTHLSQDDYQYPLTVLMSLVRERLENFISQLEVEDFEGTSD</sequence>
<gene>
    <name evidence="1" type="ORF">HPB47_002156</name>
</gene>
<protein>
    <submittedName>
        <fullName evidence="1">Uncharacterized protein</fullName>
    </submittedName>
</protein>
<name>A0AC60PNK0_IXOPE</name>
<organism evidence="1 2">
    <name type="scientific">Ixodes persulcatus</name>
    <name type="common">Taiga tick</name>
    <dbReference type="NCBI Taxonomy" id="34615"/>
    <lineage>
        <taxon>Eukaryota</taxon>
        <taxon>Metazoa</taxon>
        <taxon>Ecdysozoa</taxon>
        <taxon>Arthropoda</taxon>
        <taxon>Chelicerata</taxon>
        <taxon>Arachnida</taxon>
        <taxon>Acari</taxon>
        <taxon>Parasitiformes</taxon>
        <taxon>Ixodida</taxon>
        <taxon>Ixodoidea</taxon>
        <taxon>Ixodidae</taxon>
        <taxon>Ixodinae</taxon>
        <taxon>Ixodes</taxon>
    </lineage>
</organism>